<accession>A0ACC0LDD0</accession>
<evidence type="ECO:0000313" key="2">
    <source>
        <dbReference type="Proteomes" id="UP001062846"/>
    </source>
</evidence>
<keyword evidence="2" id="KW-1185">Reference proteome</keyword>
<organism evidence="1 2">
    <name type="scientific">Rhododendron molle</name>
    <name type="common">Chinese azalea</name>
    <name type="synonym">Azalea mollis</name>
    <dbReference type="NCBI Taxonomy" id="49168"/>
    <lineage>
        <taxon>Eukaryota</taxon>
        <taxon>Viridiplantae</taxon>
        <taxon>Streptophyta</taxon>
        <taxon>Embryophyta</taxon>
        <taxon>Tracheophyta</taxon>
        <taxon>Spermatophyta</taxon>
        <taxon>Magnoliopsida</taxon>
        <taxon>eudicotyledons</taxon>
        <taxon>Gunneridae</taxon>
        <taxon>Pentapetalae</taxon>
        <taxon>asterids</taxon>
        <taxon>Ericales</taxon>
        <taxon>Ericaceae</taxon>
        <taxon>Ericoideae</taxon>
        <taxon>Rhodoreae</taxon>
        <taxon>Rhododendron</taxon>
    </lineage>
</organism>
<name>A0ACC0LDD0_RHOML</name>
<sequence length="89" mass="10081">MQSPIQTEPGLFRRIPKSHKSNQLFYVETSDGEGGEETDMARFRVTTHDVEGSATLKQREMNLDDVIVDDTPPSKQVCKTRSGNRTPMR</sequence>
<dbReference type="Proteomes" id="UP001062846">
    <property type="component" value="Chromosome 12"/>
</dbReference>
<proteinExistence type="predicted"/>
<dbReference type="EMBL" id="CM046399">
    <property type="protein sequence ID" value="KAI8526721.1"/>
    <property type="molecule type" value="Genomic_DNA"/>
</dbReference>
<protein>
    <submittedName>
        <fullName evidence="1">Uncharacterized protein</fullName>
    </submittedName>
</protein>
<comment type="caution">
    <text evidence="1">The sequence shown here is derived from an EMBL/GenBank/DDBJ whole genome shotgun (WGS) entry which is preliminary data.</text>
</comment>
<gene>
    <name evidence="1" type="ORF">RHMOL_Rhmol12G0017600</name>
</gene>
<evidence type="ECO:0000313" key="1">
    <source>
        <dbReference type="EMBL" id="KAI8526721.1"/>
    </source>
</evidence>
<reference evidence="1" key="1">
    <citation type="submission" date="2022-02" db="EMBL/GenBank/DDBJ databases">
        <title>Plant Genome Project.</title>
        <authorList>
            <person name="Zhang R.-G."/>
        </authorList>
    </citation>
    <scope>NUCLEOTIDE SEQUENCE</scope>
    <source>
        <strain evidence="1">AT1</strain>
    </source>
</reference>